<dbReference type="Proteomes" id="UP001611450">
    <property type="component" value="Unassembled WGS sequence"/>
</dbReference>
<evidence type="ECO:0008006" key="3">
    <source>
        <dbReference type="Google" id="ProtNLM"/>
    </source>
</evidence>
<comment type="caution">
    <text evidence="1">The sequence shown here is derived from an EMBL/GenBank/DDBJ whole genome shotgun (WGS) entry which is preliminary data.</text>
</comment>
<sequence length="107" mass="11504">MGSPDDHDEQLALHARRASSFGAHAAAYAEHRPDYPAAAIRWALAAVAHQHPPTVLDLGAGTGKLEERAEVLGRITAYLRERPETAAGEFDLPIVTSALRTTLRPAD</sequence>
<proteinExistence type="predicted"/>
<evidence type="ECO:0000313" key="1">
    <source>
        <dbReference type="EMBL" id="MFI2323954.1"/>
    </source>
</evidence>
<evidence type="ECO:0000313" key="2">
    <source>
        <dbReference type="Proteomes" id="UP001611450"/>
    </source>
</evidence>
<dbReference type="Gene3D" id="3.40.50.150">
    <property type="entry name" value="Vaccinia Virus protein VP39"/>
    <property type="match status" value="1"/>
</dbReference>
<name>A0ABW7WLT4_9NOCA</name>
<dbReference type="EMBL" id="JBIRXV010000006">
    <property type="protein sequence ID" value="MFI2323954.1"/>
    <property type="molecule type" value="Genomic_DNA"/>
</dbReference>
<reference evidence="1 2" key="1">
    <citation type="submission" date="2024-10" db="EMBL/GenBank/DDBJ databases">
        <title>The Natural Products Discovery Center: Release of the First 8490 Sequenced Strains for Exploring Actinobacteria Biosynthetic Diversity.</title>
        <authorList>
            <person name="Kalkreuter E."/>
            <person name="Kautsar S.A."/>
            <person name="Yang D."/>
            <person name="Bader C.D."/>
            <person name="Teijaro C.N."/>
            <person name="Fluegel L."/>
            <person name="Davis C.M."/>
            <person name="Simpson J.R."/>
            <person name="Lauterbach L."/>
            <person name="Steele A.D."/>
            <person name="Gui C."/>
            <person name="Meng S."/>
            <person name="Li G."/>
            <person name="Viehrig K."/>
            <person name="Ye F."/>
            <person name="Su P."/>
            <person name="Kiefer A.F."/>
            <person name="Nichols A."/>
            <person name="Cepeda A.J."/>
            <person name="Yan W."/>
            <person name="Fan B."/>
            <person name="Jiang Y."/>
            <person name="Adhikari A."/>
            <person name="Zheng C.-J."/>
            <person name="Schuster L."/>
            <person name="Cowan T.M."/>
            <person name="Smanski M.J."/>
            <person name="Chevrette M.G."/>
            <person name="De Carvalho L.P.S."/>
            <person name="Shen B."/>
        </authorList>
    </citation>
    <scope>NUCLEOTIDE SEQUENCE [LARGE SCALE GENOMIC DNA]</scope>
    <source>
        <strain evidence="1 2">NPDC019626</strain>
    </source>
</reference>
<organism evidence="1 2">
    <name type="scientific">Nocardia beijingensis</name>
    <dbReference type="NCBI Taxonomy" id="95162"/>
    <lineage>
        <taxon>Bacteria</taxon>
        <taxon>Bacillati</taxon>
        <taxon>Actinomycetota</taxon>
        <taxon>Actinomycetes</taxon>
        <taxon>Mycobacteriales</taxon>
        <taxon>Nocardiaceae</taxon>
        <taxon>Nocardia</taxon>
    </lineage>
</organism>
<protein>
    <recommendedName>
        <fullName evidence="3">SAM-dependent methyltransferase</fullName>
    </recommendedName>
</protein>
<keyword evidence="2" id="KW-1185">Reference proteome</keyword>
<gene>
    <name evidence="1" type="ORF">ACH47G_26035</name>
</gene>
<dbReference type="SUPFAM" id="SSF53335">
    <property type="entry name" value="S-adenosyl-L-methionine-dependent methyltransferases"/>
    <property type="match status" value="1"/>
</dbReference>
<accession>A0ABW7WLT4</accession>
<dbReference type="RefSeq" id="WP_396946800.1">
    <property type="nucleotide sequence ID" value="NZ_JBIRXV010000006.1"/>
</dbReference>
<dbReference type="InterPro" id="IPR029063">
    <property type="entry name" value="SAM-dependent_MTases_sf"/>
</dbReference>